<feature type="signal peptide" evidence="6">
    <location>
        <begin position="1"/>
        <end position="18"/>
    </location>
</feature>
<dbReference type="Proteomes" id="UP001156690">
    <property type="component" value="Unassembled WGS sequence"/>
</dbReference>
<dbReference type="RefSeq" id="WP_126609165.1">
    <property type="nucleotide sequence ID" value="NZ_AP025145.1"/>
</dbReference>
<dbReference type="PANTHER" id="PTHR38776">
    <property type="entry name" value="MLTA-INTERACTING PROTEIN-RELATED"/>
    <property type="match status" value="1"/>
</dbReference>
<gene>
    <name evidence="7" type="ORF">GCM10007932_33090</name>
</gene>
<evidence type="ECO:0000313" key="8">
    <source>
        <dbReference type="Proteomes" id="UP001156690"/>
    </source>
</evidence>
<comment type="similarity">
    <text evidence="2">Belongs to the MipA/OmpV family.</text>
</comment>
<evidence type="ECO:0000256" key="1">
    <source>
        <dbReference type="ARBA" id="ARBA00004442"/>
    </source>
</evidence>
<evidence type="ECO:0000256" key="5">
    <source>
        <dbReference type="ARBA" id="ARBA00023237"/>
    </source>
</evidence>
<dbReference type="Pfam" id="PF06629">
    <property type="entry name" value="MipA"/>
    <property type="match status" value="1"/>
</dbReference>
<comment type="caution">
    <text evidence="7">The sequence shown here is derived from an EMBL/GenBank/DDBJ whole genome shotgun (WGS) entry which is preliminary data.</text>
</comment>
<evidence type="ECO:0000256" key="4">
    <source>
        <dbReference type="ARBA" id="ARBA00023136"/>
    </source>
</evidence>
<protein>
    <recommendedName>
        <fullName evidence="9">MipA/OmpV family protein</fullName>
    </recommendedName>
</protein>
<comment type="subcellular location">
    <subcellularLocation>
        <location evidence="1">Cell outer membrane</location>
    </subcellularLocation>
</comment>
<accession>A0AAV5NUE1</accession>
<evidence type="ECO:0000313" key="7">
    <source>
        <dbReference type="EMBL" id="GLQ73949.1"/>
    </source>
</evidence>
<dbReference type="EMBL" id="BSNX01000041">
    <property type="protein sequence ID" value="GLQ73949.1"/>
    <property type="molecule type" value="Genomic_DNA"/>
</dbReference>
<evidence type="ECO:0000256" key="2">
    <source>
        <dbReference type="ARBA" id="ARBA00005722"/>
    </source>
</evidence>
<evidence type="ECO:0000256" key="6">
    <source>
        <dbReference type="SAM" id="SignalP"/>
    </source>
</evidence>
<dbReference type="GO" id="GO:0009279">
    <property type="term" value="C:cell outer membrane"/>
    <property type="evidence" value="ECO:0007669"/>
    <property type="project" value="UniProtKB-SubCell"/>
</dbReference>
<dbReference type="InterPro" id="IPR010583">
    <property type="entry name" value="MipA"/>
</dbReference>
<organism evidence="7 8">
    <name type="scientific">Vibrio penaeicida</name>
    <dbReference type="NCBI Taxonomy" id="104609"/>
    <lineage>
        <taxon>Bacteria</taxon>
        <taxon>Pseudomonadati</taxon>
        <taxon>Pseudomonadota</taxon>
        <taxon>Gammaproteobacteria</taxon>
        <taxon>Vibrionales</taxon>
        <taxon>Vibrionaceae</taxon>
        <taxon>Vibrio</taxon>
    </lineage>
</organism>
<keyword evidence="5" id="KW-0998">Cell outer membrane</keyword>
<proteinExistence type="inferred from homology"/>
<dbReference type="AlphaFoldDB" id="A0AAV5NUE1"/>
<name>A0AAV5NUE1_9VIBR</name>
<keyword evidence="3 6" id="KW-0732">Signal</keyword>
<sequence>MKNIVALSLALVSGSALAMEPVEEYGIIGASGTFGQSIYSTEDSAQFGVTPNLFYYGNRGFIDGSLANYNLLPYVGISGNWRFAQVSNTFDTIPNGIDERDGNLELGITLGTPGARITYLQDVMSVHGGKEIQVHLGKTFDTPMRRFTLTPYVELDWRDRKLSQHLYGVSASESSASGLMKYDASSSYVYQAGVIGLYDFSKKLVIISKARMESHDDDSPIVQRSFGWSFELGLTYKFAGK</sequence>
<keyword evidence="8" id="KW-1185">Reference proteome</keyword>
<keyword evidence="4" id="KW-0472">Membrane</keyword>
<evidence type="ECO:0000256" key="3">
    <source>
        <dbReference type="ARBA" id="ARBA00022729"/>
    </source>
</evidence>
<dbReference type="PANTHER" id="PTHR38776:SF1">
    <property type="entry name" value="MLTA-INTERACTING PROTEIN-RELATED"/>
    <property type="match status" value="1"/>
</dbReference>
<reference evidence="8" key="1">
    <citation type="journal article" date="2019" name="Int. J. Syst. Evol. Microbiol.">
        <title>The Global Catalogue of Microorganisms (GCM) 10K type strain sequencing project: providing services to taxonomists for standard genome sequencing and annotation.</title>
        <authorList>
            <consortium name="The Broad Institute Genomics Platform"/>
            <consortium name="The Broad Institute Genome Sequencing Center for Infectious Disease"/>
            <person name="Wu L."/>
            <person name="Ma J."/>
        </authorList>
    </citation>
    <scope>NUCLEOTIDE SEQUENCE [LARGE SCALE GENOMIC DNA]</scope>
    <source>
        <strain evidence="8">NBRC 15640</strain>
    </source>
</reference>
<feature type="chain" id="PRO_5043585323" description="MipA/OmpV family protein" evidence="6">
    <location>
        <begin position="19"/>
        <end position="241"/>
    </location>
</feature>
<evidence type="ECO:0008006" key="9">
    <source>
        <dbReference type="Google" id="ProtNLM"/>
    </source>
</evidence>